<evidence type="ECO:0000256" key="1">
    <source>
        <dbReference type="ARBA" id="ARBA00003810"/>
    </source>
</evidence>
<keyword evidence="8" id="KW-1185">Reference proteome</keyword>
<evidence type="ECO:0000256" key="4">
    <source>
        <dbReference type="ARBA" id="ARBA00023270"/>
    </source>
</evidence>
<organism evidence="7 8">
    <name type="scientific">Candidatus Methylocalor cossyra</name>
    <dbReference type="NCBI Taxonomy" id="3108543"/>
    <lineage>
        <taxon>Bacteria</taxon>
        <taxon>Pseudomonadati</taxon>
        <taxon>Pseudomonadota</taxon>
        <taxon>Gammaproteobacteria</taxon>
        <taxon>Methylococcales</taxon>
        <taxon>Methylococcaceae</taxon>
        <taxon>Candidatus Methylocalor</taxon>
    </lineage>
</organism>
<evidence type="ECO:0000313" key="8">
    <source>
        <dbReference type="Proteomes" id="UP001497493"/>
    </source>
</evidence>
<proteinExistence type="predicted"/>
<evidence type="ECO:0000256" key="5">
    <source>
        <dbReference type="ARBA" id="ARBA00032523"/>
    </source>
</evidence>
<dbReference type="PIRSF" id="PIRSF015957">
    <property type="entry name" value="UCP015957"/>
    <property type="match status" value="1"/>
</dbReference>
<dbReference type="Proteomes" id="UP001497493">
    <property type="component" value="Chromosome"/>
</dbReference>
<comment type="function">
    <text evidence="1">Catalyzes the formation of 4-(hydroxymethyl)-2-furancarboxaldehyde phosphate (4-HFC-P) from two molecules of glyceraldehyde-3-P (GA-3-P).</text>
</comment>
<reference evidence="7 8" key="1">
    <citation type="submission" date="2024-04" db="EMBL/GenBank/DDBJ databases">
        <authorList>
            <person name="Cremers G."/>
        </authorList>
    </citation>
    <scope>NUCLEOTIDE SEQUENCE [LARGE SCALE GENOMIC DNA]</scope>
    <source>
        <strain evidence="7">MeCH1-AG</strain>
    </source>
</reference>
<evidence type="ECO:0000256" key="3">
    <source>
        <dbReference type="ARBA" id="ARBA00023239"/>
    </source>
</evidence>
<dbReference type="EMBL" id="OZ026884">
    <property type="protein sequence ID" value="CAL1240344.1"/>
    <property type="molecule type" value="Genomic_DNA"/>
</dbReference>
<evidence type="ECO:0000256" key="2">
    <source>
        <dbReference type="ARBA" id="ARBA00012553"/>
    </source>
</evidence>
<name>A0ABM9NI87_9GAMM</name>
<dbReference type="EC" id="4.2.3.153" evidence="2"/>
<sequence>MTGMLASVANLAEARLVAAAGVDIIDLKDPARGVLGALALPTVADLVAALGGRHRLSATLGDLAMDPARVIPAARAMAATGVAYVKIGFFPGGDWPGVIAGLAPLAAEGARLVAVLFGDRAPELGWIPPLAAAGFVGAMLDTADKGAGSLPQVCPGEFLSAFVAAVRRQGLLSGLAGSLRSEDLDPLLALDPDYLGFRGALCGGNRTGAIQPEAVRALVARIKGEGQAPARVAR</sequence>
<dbReference type="GO" id="GO:0016829">
    <property type="term" value="F:lyase activity"/>
    <property type="evidence" value="ECO:0007669"/>
    <property type="project" value="UniProtKB-KW"/>
</dbReference>
<dbReference type="Pfam" id="PF04476">
    <property type="entry name" value="4HFCP_synth"/>
    <property type="match status" value="1"/>
</dbReference>
<keyword evidence="3 7" id="KW-0456">Lyase</keyword>
<dbReference type="RefSeq" id="WP_348759829.1">
    <property type="nucleotide sequence ID" value="NZ_OZ026884.1"/>
</dbReference>
<evidence type="ECO:0000256" key="6">
    <source>
        <dbReference type="ARBA" id="ARBA00047628"/>
    </source>
</evidence>
<accession>A0ABM9NI87</accession>
<dbReference type="InterPro" id="IPR007565">
    <property type="entry name" value="4HFCP_synth"/>
</dbReference>
<gene>
    <name evidence="7" type="ORF">MECH1_V1_1568</name>
</gene>
<protein>
    <recommendedName>
        <fullName evidence="2">(5-formylfuran-3-yl)methyl phosphate synthase</fullName>
        <ecNumber evidence="2">4.2.3.153</ecNumber>
    </recommendedName>
    <alternativeName>
        <fullName evidence="5">4-(hydroxymethyl)-2-furancarboxaldehyde-phosphate synthase</fullName>
    </alternativeName>
</protein>
<comment type="catalytic activity">
    <reaction evidence="6">
        <text>2 D-glyceraldehyde 3-phosphate = 4-(hydroxymethyl)-2-furancarboxaldehyde phosphate + phosphate + 2 H2O</text>
        <dbReference type="Rhea" id="RHEA:43536"/>
        <dbReference type="ChEBI" id="CHEBI:15377"/>
        <dbReference type="ChEBI" id="CHEBI:43474"/>
        <dbReference type="ChEBI" id="CHEBI:59776"/>
        <dbReference type="ChEBI" id="CHEBI:83407"/>
        <dbReference type="EC" id="4.2.3.153"/>
    </reaction>
</comment>
<evidence type="ECO:0000313" key="7">
    <source>
        <dbReference type="EMBL" id="CAL1240344.1"/>
    </source>
</evidence>
<keyword evidence="4" id="KW-0704">Schiff base</keyword>